<dbReference type="Proteomes" id="UP000050920">
    <property type="component" value="Unassembled WGS sequence"/>
</dbReference>
<accession>A0A0R2NTA8</accession>
<organism evidence="2 3">
    <name type="scientific">Lactiplantibacillus fabifermentans DSM 21115</name>
    <dbReference type="NCBI Taxonomy" id="1413187"/>
    <lineage>
        <taxon>Bacteria</taxon>
        <taxon>Bacillati</taxon>
        <taxon>Bacillota</taxon>
        <taxon>Bacilli</taxon>
        <taxon>Lactobacillales</taxon>
        <taxon>Lactobacillaceae</taxon>
        <taxon>Lactiplantibacillus</taxon>
    </lineage>
</organism>
<dbReference type="EMBL" id="AYGX02000070">
    <property type="protein sequence ID" value="KRO27696.1"/>
    <property type="molecule type" value="Genomic_DNA"/>
</dbReference>
<comment type="caution">
    <text evidence="2">The sequence shown here is derived from an EMBL/GenBank/DDBJ whole genome shotgun (WGS) entry which is preliminary data.</text>
</comment>
<reference evidence="2 3" key="1">
    <citation type="journal article" date="2015" name="Genome Announc.">
        <title>Expanding the biotechnology potential of lactobacilli through comparative genomics of 213 strains and associated genera.</title>
        <authorList>
            <person name="Sun Z."/>
            <person name="Harris H.M."/>
            <person name="McCann A."/>
            <person name="Guo C."/>
            <person name="Argimon S."/>
            <person name="Zhang W."/>
            <person name="Yang X."/>
            <person name="Jeffery I.B."/>
            <person name="Cooney J.C."/>
            <person name="Kagawa T.F."/>
            <person name="Liu W."/>
            <person name="Song Y."/>
            <person name="Salvetti E."/>
            <person name="Wrobel A."/>
            <person name="Rasinkangas P."/>
            <person name="Parkhill J."/>
            <person name="Rea M.C."/>
            <person name="O'Sullivan O."/>
            <person name="Ritari J."/>
            <person name="Douillard F.P."/>
            <person name="Paul Ross R."/>
            <person name="Yang R."/>
            <person name="Briner A.E."/>
            <person name="Felis G.E."/>
            <person name="de Vos W.M."/>
            <person name="Barrangou R."/>
            <person name="Klaenhammer T.R."/>
            <person name="Caufield P.W."/>
            <person name="Cui Y."/>
            <person name="Zhang H."/>
            <person name="O'Toole P.W."/>
        </authorList>
    </citation>
    <scope>NUCLEOTIDE SEQUENCE [LARGE SCALE GENOMIC DNA]</scope>
    <source>
        <strain evidence="2 3">DSM 21115</strain>
    </source>
</reference>
<feature type="transmembrane region" description="Helical" evidence="1">
    <location>
        <begin position="148"/>
        <end position="171"/>
    </location>
</feature>
<feature type="transmembrane region" description="Helical" evidence="1">
    <location>
        <begin position="71"/>
        <end position="91"/>
    </location>
</feature>
<name>A0A0R2NTA8_9LACO</name>
<feature type="transmembrane region" description="Helical" evidence="1">
    <location>
        <begin position="6"/>
        <end position="27"/>
    </location>
</feature>
<evidence type="ECO:0000313" key="2">
    <source>
        <dbReference type="EMBL" id="KRO27696.1"/>
    </source>
</evidence>
<evidence type="ECO:0000256" key="1">
    <source>
        <dbReference type="SAM" id="Phobius"/>
    </source>
</evidence>
<protein>
    <submittedName>
        <fullName evidence="2">Uncharacterized protein</fullName>
    </submittedName>
</protein>
<keyword evidence="1" id="KW-0472">Membrane</keyword>
<keyword evidence="1" id="KW-0812">Transmembrane</keyword>
<dbReference type="AlphaFoldDB" id="A0A0R2NTA8"/>
<feature type="transmembrane region" description="Helical" evidence="1">
    <location>
        <begin position="97"/>
        <end position="116"/>
    </location>
</feature>
<evidence type="ECO:0000313" key="3">
    <source>
        <dbReference type="Proteomes" id="UP000050920"/>
    </source>
</evidence>
<sequence>MKLYIAILISVALVWGVFAFLMLVAQFRVALGNSVSKATVAEITAAEAAYYEQHQSARRVKTRAQVWYRMFRYLSALTIGRMNFWFAIGVQYTQIKLFVAVVAVLVGLTTISFVRVQQTDRQFKKVLAAAELKLTLPESTRLDVYSTWLAWMTMALMVVSMSGIVYVLMVLG</sequence>
<proteinExistence type="predicted"/>
<keyword evidence="1" id="KW-1133">Transmembrane helix</keyword>
<keyword evidence="3" id="KW-1185">Reference proteome</keyword>
<dbReference type="RefSeq" id="WP_024625609.1">
    <property type="nucleotide sequence ID" value="NZ_AYGX02000070.1"/>
</dbReference>
<gene>
    <name evidence="2" type="ORF">DY78_GL002945</name>
</gene>